<evidence type="ECO:0000313" key="1">
    <source>
        <dbReference type="EMBL" id="EDR03974.1"/>
    </source>
</evidence>
<dbReference type="Proteomes" id="UP000001194">
    <property type="component" value="Unassembled WGS sequence"/>
</dbReference>
<proteinExistence type="predicted"/>
<dbReference type="GeneID" id="6080882"/>
<dbReference type="KEGG" id="lbc:LACBIDRAFT_295100"/>
<dbReference type="EMBL" id="DS547120">
    <property type="protein sequence ID" value="EDR03974.1"/>
    <property type="molecule type" value="Genomic_DNA"/>
</dbReference>
<sequence length="211" mass="23208">MQTNEPNDSFSLWTDGRSEEFDFINSRVQAVDNQDLILMHWEVSHHELDQQDDLYAMGSFVDPGFIQTPTPTPPCPIGSLIGELTDQDDSDGSVSVSTAFYPGAYNESYDTIFSTADAVLFYVHSKIIMDSTGQPFRSLLGSPLSDPRFRNHVISVSESSNVFSIILHMLYGTSSAHYSPIFETLVIAVDQMPAYGIQPGCVLEAALSVAP</sequence>
<evidence type="ECO:0000313" key="2">
    <source>
        <dbReference type="Proteomes" id="UP000001194"/>
    </source>
</evidence>
<reference evidence="1 2" key="1">
    <citation type="journal article" date="2008" name="Nature">
        <title>The genome of Laccaria bicolor provides insights into mycorrhizal symbiosis.</title>
        <authorList>
            <person name="Martin F."/>
            <person name="Aerts A."/>
            <person name="Ahren D."/>
            <person name="Brun A."/>
            <person name="Danchin E.G.J."/>
            <person name="Duchaussoy F."/>
            <person name="Gibon J."/>
            <person name="Kohler A."/>
            <person name="Lindquist E."/>
            <person name="Pereda V."/>
            <person name="Salamov A."/>
            <person name="Shapiro H.J."/>
            <person name="Wuyts J."/>
            <person name="Blaudez D."/>
            <person name="Buee M."/>
            <person name="Brokstein P."/>
            <person name="Canbaeck B."/>
            <person name="Cohen D."/>
            <person name="Courty P.E."/>
            <person name="Coutinho P.M."/>
            <person name="Delaruelle C."/>
            <person name="Detter J.C."/>
            <person name="Deveau A."/>
            <person name="DiFazio S."/>
            <person name="Duplessis S."/>
            <person name="Fraissinet-Tachet L."/>
            <person name="Lucic E."/>
            <person name="Frey-Klett P."/>
            <person name="Fourrey C."/>
            <person name="Feussner I."/>
            <person name="Gay G."/>
            <person name="Grimwood J."/>
            <person name="Hoegger P.J."/>
            <person name="Jain P."/>
            <person name="Kilaru S."/>
            <person name="Labbe J."/>
            <person name="Lin Y.C."/>
            <person name="Legue V."/>
            <person name="Le Tacon F."/>
            <person name="Marmeisse R."/>
            <person name="Melayah D."/>
            <person name="Montanini B."/>
            <person name="Muratet M."/>
            <person name="Nehls U."/>
            <person name="Niculita-Hirzel H."/>
            <person name="Oudot-Le Secq M.P."/>
            <person name="Peter M."/>
            <person name="Quesneville H."/>
            <person name="Rajashekar B."/>
            <person name="Reich M."/>
            <person name="Rouhier N."/>
            <person name="Schmutz J."/>
            <person name="Yin T."/>
            <person name="Chalot M."/>
            <person name="Henrissat B."/>
            <person name="Kuees U."/>
            <person name="Lucas S."/>
            <person name="Van de Peer Y."/>
            <person name="Podila G.K."/>
            <person name="Polle A."/>
            <person name="Pukkila P.J."/>
            <person name="Richardson P.M."/>
            <person name="Rouze P."/>
            <person name="Sanders I.R."/>
            <person name="Stajich J.E."/>
            <person name="Tunlid A."/>
            <person name="Tuskan G."/>
            <person name="Grigoriev I.V."/>
        </authorList>
    </citation>
    <scope>NUCLEOTIDE SEQUENCE [LARGE SCALE GENOMIC DNA]</scope>
    <source>
        <strain evidence="2">S238N-H82 / ATCC MYA-4686</strain>
    </source>
</reference>
<accession>B0DN15</accession>
<organism evidence="2">
    <name type="scientific">Laccaria bicolor (strain S238N-H82 / ATCC MYA-4686)</name>
    <name type="common">Bicoloured deceiver</name>
    <name type="synonym">Laccaria laccata var. bicolor</name>
    <dbReference type="NCBI Taxonomy" id="486041"/>
    <lineage>
        <taxon>Eukaryota</taxon>
        <taxon>Fungi</taxon>
        <taxon>Dikarya</taxon>
        <taxon>Basidiomycota</taxon>
        <taxon>Agaricomycotina</taxon>
        <taxon>Agaricomycetes</taxon>
        <taxon>Agaricomycetidae</taxon>
        <taxon>Agaricales</taxon>
        <taxon>Agaricineae</taxon>
        <taxon>Hydnangiaceae</taxon>
        <taxon>Laccaria</taxon>
    </lineage>
</organism>
<dbReference type="InParanoid" id="B0DN15"/>
<dbReference type="RefSeq" id="XP_001885229.1">
    <property type="nucleotide sequence ID" value="XM_001885194.1"/>
</dbReference>
<dbReference type="OrthoDB" id="3265815at2759"/>
<keyword evidence="2" id="KW-1185">Reference proteome</keyword>
<protein>
    <submittedName>
        <fullName evidence="1">Predicted protein</fullName>
    </submittedName>
</protein>
<dbReference type="HOGENOM" id="CLU_1305058_0_0_1"/>
<name>B0DN15_LACBS</name>
<dbReference type="AlphaFoldDB" id="B0DN15"/>
<gene>
    <name evidence="1" type="ORF">LACBIDRAFT_295100</name>
</gene>